<dbReference type="InterPro" id="IPR006683">
    <property type="entry name" value="Thioestr_dom"/>
</dbReference>
<dbReference type="Pfam" id="PF03061">
    <property type="entry name" value="4HBT"/>
    <property type="match status" value="1"/>
</dbReference>
<dbReference type="PANTHER" id="PTHR43240">
    <property type="entry name" value="1,4-DIHYDROXY-2-NAPHTHOYL-COA THIOESTERASE 1"/>
    <property type="match status" value="1"/>
</dbReference>
<protein>
    <recommendedName>
        <fullName evidence="4">Thioesterase domain-containing protein</fullName>
    </recommendedName>
</protein>
<comment type="similarity">
    <text evidence="1">Belongs to the thioesterase PaaI family.</text>
</comment>
<gene>
    <name evidence="5" type="ORF">MANAM107_22940</name>
</gene>
<feature type="compositionally biased region" description="Low complexity" evidence="3">
    <location>
        <begin position="60"/>
        <end position="69"/>
    </location>
</feature>
<dbReference type="PANTHER" id="PTHR43240:SF5">
    <property type="entry name" value="1,4-DIHYDROXY-2-NAPHTHOYL-COA THIOESTERASE 1"/>
    <property type="match status" value="1"/>
</dbReference>
<evidence type="ECO:0000256" key="1">
    <source>
        <dbReference type="ARBA" id="ARBA00008324"/>
    </source>
</evidence>
<keyword evidence="2" id="KW-0378">Hydrolase</keyword>
<dbReference type="EMBL" id="AP025017">
    <property type="protein sequence ID" value="BDA65460.1"/>
    <property type="molecule type" value="Genomic_DNA"/>
</dbReference>
<dbReference type="CDD" id="cd03443">
    <property type="entry name" value="PaaI_thioesterase"/>
    <property type="match status" value="1"/>
</dbReference>
<accession>A0ABN6KBB7</accession>
<feature type="domain" description="Thioesterase" evidence="4">
    <location>
        <begin position="139"/>
        <end position="213"/>
    </location>
</feature>
<reference evidence="5 6" key="1">
    <citation type="submission" date="2021-08" db="EMBL/GenBank/DDBJ databases">
        <title>Whole genome sequence of novel Actinomyces species strain MAS-1.</title>
        <authorList>
            <person name="Saito M."/>
            <person name="Kuwahara N."/>
            <person name="Takizawa T."/>
            <person name="Gotouda H."/>
            <person name="Ochiai T."/>
        </authorList>
    </citation>
    <scope>NUCLEOTIDE SEQUENCE [LARGE SCALE GENOMIC DNA]</scope>
    <source>
        <strain evidence="5 6">MAS-1</strain>
    </source>
</reference>
<dbReference type="NCBIfam" id="TIGR00369">
    <property type="entry name" value="unchar_dom_1"/>
    <property type="match status" value="1"/>
</dbReference>
<feature type="compositionally biased region" description="Low complexity" evidence="3">
    <location>
        <begin position="16"/>
        <end position="44"/>
    </location>
</feature>
<evidence type="ECO:0000313" key="5">
    <source>
        <dbReference type="EMBL" id="BDA65460.1"/>
    </source>
</evidence>
<dbReference type="Proteomes" id="UP000824496">
    <property type="component" value="Chromosome"/>
</dbReference>
<sequence>MSNTQPDSPTAPPSPATGSGDASCDGASSTSPSPNGASSGTGAAERPTVVGPLGPVGQTLAALSASSSAPVAFPDPGRRPYPDPRPAGSAISAFSAVHAGLEEDEEGTLMETLRMEVVQRDADLTQVRMPVDGARQVVGILHGGATAALIETAASVAAREAAPTGSVPVGAELTVSHLRPAEEGWVTAVATPIHRGRRTAVYEVSVSDEKGRHIARGTLRSLFT</sequence>
<proteinExistence type="inferred from homology"/>
<evidence type="ECO:0000256" key="3">
    <source>
        <dbReference type="SAM" id="MobiDB-lite"/>
    </source>
</evidence>
<evidence type="ECO:0000256" key="2">
    <source>
        <dbReference type="ARBA" id="ARBA00022801"/>
    </source>
</evidence>
<dbReference type="RefSeq" id="WP_223908545.1">
    <property type="nucleotide sequence ID" value="NZ_AP025017.1"/>
</dbReference>
<feature type="region of interest" description="Disordered" evidence="3">
    <location>
        <begin position="1"/>
        <end position="89"/>
    </location>
</feature>
<evidence type="ECO:0000313" key="6">
    <source>
        <dbReference type="Proteomes" id="UP000824496"/>
    </source>
</evidence>
<evidence type="ECO:0000259" key="4">
    <source>
        <dbReference type="Pfam" id="PF03061"/>
    </source>
</evidence>
<dbReference type="SUPFAM" id="SSF54637">
    <property type="entry name" value="Thioesterase/thiol ester dehydrase-isomerase"/>
    <property type="match status" value="1"/>
</dbReference>
<dbReference type="InterPro" id="IPR029069">
    <property type="entry name" value="HotDog_dom_sf"/>
</dbReference>
<keyword evidence="6" id="KW-1185">Reference proteome</keyword>
<organism evidence="5 6">
    <name type="scientific">Actinomyces capricornis</name>
    <dbReference type="NCBI Taxonomy" id="2755559"/>
    <lineage>
        <taxon>Bacteria</taxon>
        <taxon>Bacillati</taxon>
        <taxon>Actinomycetota</taxon>
        <taxon>Actinomycetes</taxon>
        <taxon>Actinomycetales</taxon>
        <taxon>Actinomycetaceae</taxon>
        <taxon>Actinomyces</taxon>
    </lineage>
</organism>
<name>A0ABN6KBB7_9ACTO</name>
<dbReference type="InterPro" id="IPR003736">
    <property type="entry name" value="PAAI_dom"/>
</dbReference>
<dbReference type="Gene3D" id="3.10.129.10">
    <property type="entry name" value="Hotdog Thioesterase"/>
    <property type="match status" value="1"/>
</dbReference>